<dbReference type="InterPro" id="IPR036812">
    <property type="entry name" value="NAD(P)_OxRdtase_dom_sf"/>
</dbReference>
<dbReference type="InterPro" id="IPR023210">
    <property type="entry name" value="NADP_OxRdtase_dom"/>
</dbReference>
<gene>
    <name evidence="3" type="ORF">KP22_17190</name>
</gene>
<name>A0A093RIA3_9GAMM</name>
<dbReference type="InterPro" id="IPR020471">
    <property type="entry name" value="AKR"/>
</dbReference>
<feature type="domain" description="NADP-dependent oxidoreductase" evidence="2">
    <location>
        <begin position="21"/>
        <end position="317"/>
    </location>
</feature>
<dbReference type="PANTHER" id="PTHR43364">
    <property type="entry name" value="NADH-SPECIFIC METHYLGLYOXAL REDUCTASE-RELATED"/>
    <property type="match status" value="1"/>
</dbReference>
<dbReference type="eggNOG" id="COG0667">
    <property type="taxonomic scope" value="Bacteria"/>
</dbReference>
<dbReference type="InterPro" id="IPR050523">
    <property type="entry name" value="AKR_Detox_Biosynth"/>
</dbReference>
<dbReference type="GO" id="GO:0005829">
    <property type="term" value="C:cytosol"/>
    <property type="evidence" value="ECO:0007669"/>
    <property type="project" value="UniProtKB-ARBA"/>
</dbReference>
<evidence type="ECO:0000256" key="1">
    <source>
        <dbReference type="ARBA" id="ARBA00023002"/>
    </source>
</evidence>
<dbReference type="GO" id="GO:0016491">
    <property type="term" value="F:oxidoreductase activity"/>
    <property type="evidence" value="ECO:0007669"/>
    <property type="project" value="UniProtKB-KW"/>
</dbReference>
<dbReference type="PRINTS" id="PR00069">
    <property type="entry name" value="ALDKETRDTASE"/>
</dbReference>
<comment type="caution">
    <text evidence="3">The sequence shown here is derived from an EMBL/GenBank/DDBJ whole genome shotgun (WGS) entry which is preliminary data.</text>
</comment>
<dbReference type="FunFam" id="3.20.20.100:FF:000004">
    <property type="entry name" value="Oxidoreductase, aldo/keto reductase"/>
    <property type="match status" value="1"/>
</dbReference>
<dbReference type="EMBL" id="JQHM01000011">
    <property type="protein sequence ID" value="KFX02902.1"/>
    <property type="molecule type" value="Genomic_DNA"/>
</dbReference>
<dbReference type="Proteomes" id="UP000032874">
    <property type="component" value="Unassembled WGS sequence"/>
</dbReference>
<dbReference type="AlphaFoldDB" id="A0A093RIA3"/>
<evidence type="ECO:0000313" key="4">
    <source>
        <dbReference type="Proteomes" id="UP000032874"/>
    </source>
</evidence>
<dbReference type="RefSeq" id="WP_039325299.1">
    <property type="nucleotide sequence ID" value="NZ_JQHM01000011.1"/>
</dbReference>
<reference evidence="3 4" key="1">
    <citation type="submission" date="2014-08" db="EMBL/GenBank/DDBJ databases">
        <title>Genome sequences of NCPPB Pectobacterium isolates.</title>
        <authorList>
            <person name="Glover R.H."/>
            <person name="Sapp M."/>
            <person name="Elphinstone J."/>
        </authorList>
    </citation>
    <scope>NUCLEOTIDE SEQUENCE [LARGE SCALE GENOMIC DNA]</scope>
    <source>
        <strain evidence="3 4">NCPPB 2795</strain>
    </source>
</reference>
<keyword evidence="1" id="KW-0560">Oxidoreductase</keyword>
<sequence length="321" mass="35049">MSVSNTTRELGRSGIVVPPFSFGGNVFGWTVDASTSFSLLDALVAHRLNFIDTADVYSRWAPGNQGGESETIIGNWLKKSGQRDKVILATKVGMDLGEGKKGLSPCYIRQAVEASLQRLQTDYIDLYQAHTDDKDTPLEETLATFDALIKEGKVRAIGASNYSAARLAEALKVSKTNHLARYETLQPEYNLYDRQGYEAALEPLVREQGIGVISYYSLASGFLSGKYRQPKDASKSARGQGVVEKYLNERGRTILEALDSVANAHQTTPSQVALAWLIARPGITAPIASATSLEQVAELASATRLMLPVEDIELLNRASRY</sequence>
<dbReference type="Gene3D" id="3.20.20.100">
    <property type="entry name" value="NADP-dependent oxidoreductase domain"/>
    <property type="match status" value="1"/>
</dbReference>
<evidence type="ECO:0000259" key="2">
    <source>
        <dbReference type="Pfam" id="PF00248"/>
    </source>
</evidence>
<dbReference type="Pfam" id="PF00248">
    <property type="entry name" value="Aldo_ket_red"/>
    <property type="match status" value="1"/>
</dbReference>
<accession>A0A093RIA3</accession>
<dbReference type="STRING" id="55207.KP22_17190"/>
<organism evidence="3 4">
    <name type="scientific">Pectobacterium betavasculorum</name>
    <dbReference type="NCBI Taxonomy" id="55207"/>
    <lineage>
        <taxon>Bacteria</taxon>
        <taxon>Pseudomonadati</taxon>
        <taxon>Pseudomonadota</taxon>
        <taxon>Gammaproteobacteria</taxon>
        <taxon>Enterobacterales</taxon>
        <taxon>Pectobacteriaceae</taxon>
        <taxon>Pectobacterium</taxon>
    </lineage>
</organism>
<proteinExistence type="predicted"/>
<dbReference type="SUPFAM" id="SSF51430">
    <property type="entry name" value="NAD(P)-linked oxidoreductase"/>
    <property type="match status" value="1"/>
</dbReference>
<protein>
    <submittedName>
        <fullName evidence="3">Alcohol dehydrogenase</fullName>
    </submittedName>
</protein>
<dbReference type="CDD" id="cd19081">
    <property type="entry name" value="AKR_AKR9C1"/>
    <property type="match status" value="1"/>
</dbReference>
<dbReference type="PANTHER" id="PTHR43364:SF6">
    <property type="entry name" value="OXIDOREDUCTASE-RELATED"/>
    <property type="match status" value="1"/>
</dbReference>
<evidence type="ECO:0000313" key="3">
    <source>
        <dbReference type="EMBL" id="KFX02902.1"/>
    </source>
</evidence>